<gene>
    <name evidence="3" type="ordered locus">Sde_1056</name>
</gene>
<feature type="transmembrane region" description="Helical" evidence="1">
    <location>
        <begin position="63"/>
        <end position="84"/>
    </location>
</feature>
<feature type="transmembrane region" description="Helical" evidence="1">
    <location>
        <begin position="227"/>
        <end position="243"/>
    </location>
</feature>
<feature type="transmembrane region" description="Helical" evidence="1">
    <location>
        <begin position="32"/>
        <end position="51"/>
    </location>
</feature>
<feature type="transmembrane region" description="Helical" evidence="1">
    <location>
        <begin position="9"/>
        <end position="26"/>
    </location>
</feature>
<dbReference type="KEGG" id="sde:Sde_1056"/>
<dbReference type="GO" id="GO:0080120">
    <property type="term" value="P:CAAX-box protein maturation"/>
    <property type="evidence" value="ECO:0007669"/>
    <property type="project" value="UniProtKB-ARBA"/>
</dbReference>
<keyword evidence="1" id="KW-1133">Transmembrane helix</keyword>
<reference evidence="3 4" key="1">
    <citation type="journal article" date="2008" name="PLoS Genet.">
        <title>Complete genome sequence of the complex carbohydrate-degrading marine bacterium, Saccharophagus degradans strain 2-40 T.</title>
        <authorList>
            <person name="Weiner R.M."/>
            <person name="Taylor L.E.II."/>
            <person name="Henrissat B."/>
            <person name="Hauser L."/>
            <person name="Land M."/>
            <person name="Coutinho P.M."/>
            <person name="Rancurel C."/>
            <person name="Saunders E.H."/>
            <person name="Longmire A.G."/>
            <person name="Zhang H."/>
            <person name="Bayer E.A."/>
            <person name="Gilbert H.J."/>
            <person name="Larimer F."/>
            <person name="Zhulin I.B."/>
            <person name="Ekborg N.A."/>
            <person name="Lamed R."/>
            <person name="Richardson P.M."/>
            <person name="Borovok I."/>
            <person name="Hutcheson S."/>
        </authorList>
    </citation>
    <scope>NUCLEOTIDE SEQUENCE [LARGE SCALE GENOMIC DNA]</scope>
    <source>
        <strain evidence="4">2-40 / ATCC 43961 / DSM 17024</strain>
    </source>
</reference>
<evidence type="ECO:0000313" key="4">
    <source>
        <dbReference type="Proteomes" id="UP000001947"/>
    </source>
</evidence>
<proteinExistence type="predicted"/>
<keyword evidence="1" id="KW-0472">Membrane</keyword>
<protein>
    <submittedName>
        <fullName evidence="3">Abortive infection protein</fullName>
    </submittedName>
</protein>
<feature type="transmembrane region" description="Helical" evidence="1">
    <location>
        <begin position="201"/>
        <end position="221"/>
    </location>
</feature>
<dbReference type="Pfam" id="PF02517">
    <property type="entry name" value="Rce1-like"/>
    <property type="match status" value="1"/>
</dbReference>
<evidence type="ECO:0000259" key="2">
    <source>
        <dbReference type="Pfam" id="PF02517"/>
    </source>
</evidence>
<feature type="domain" description="CAAX prenyl protease 2/Lysostaphin resistance protein A-like" evidence="2">
    <location>
        <begin position="166"/>
        <end position="263"/>
    </location>
</feature>
<evidence type="ECO:0000313" key="3">
    <source>
        <dbReference type="EMBL" id="ABD80318.1"/>
    </source>
</evidence>
<dbReference type="GO" id="GO:0004175">
    <property type="term" value="F:endopeptidase activity"/>
    <property type="evidence" value="ECO:0007669"/>
    <property type="project" value="UniProtKB-ARBA"/>
</dbReference>
<dbReference type="OrthoDB" id="5322702at2"/>
<dbReference type="EMBL" id="CP000282">
    <property type="protein sequence ID" value="ABD80318.1"/>
    <property type="molecule type" value="Genomic_DNA"/>
</dbReference>
<accession>Q21LW1</accession>
<organism evidence="3 4">
    <name type="scientific">Saccharophagus degradans (strain 2-40 / ATCC 43961 / DSM 17024)</name>
    <dbReference type="NCBI Taxonomy" id="203122"/>
    <lineage>
        <taxon>Bacteria</taxon>
        <taxon>Pseudomonadati</taxon>
        <taxon>Pseudomonadota</taxon>
        <taxon>Gammaproteobacteria</taxon>
        <taxon>Cellvibrionales</taxon>
        <taxon>Cellvibrionaceae</taxon>
        <taxon>Saccharophagus</taxon>
    </lineage>
</organism>
<sequence>MTQSSWPSFFSYPVIATVALCCVALLGLLLGWLPLSVVGLLVLFIAALAAFHFARNRAAWVKVLLWLPLLPLGLAIALMRPEGFSYPLVFSMNELYPGGKSFDLHINMAKALAGYAVVIWLLGSVPKQMLVTGWQVFVWPILLAGVVLGVAIPLLGLEWQPKWGLHAIWFLLVNLLVTCVAEESFMRLLVQGPLQRALQRFGAAPAAFIALTVTAVLFAAAHSPQGAHAWAIYLVAGCAYGAAYTLTGRLSVAIAIHFLVNAVHYLLLSYPL</sequence>
<dbReference type="HOGENOM" id="CLU_1022656_0_0_6"/>
<evidence type="ECO:0000256" key="1">
    <source>
        <dbReference type="SAM" id="Phobius"/>
    </source>
</evidence>
<feature type="transmembrane region" description="Helical" evidence="1">
    <location>
        <begin position="163"/>
        <end position="181"/>
    </location>
</feature>
<dbReference type="AlphaFoldDB" id="Q21LW1"/>
<keyword evidence="4" id="KW-1185">Reference proteome</keyword>
<dbReference type="RefSeq" id="WP_011467538.1">
    <property type="nucleotide sequence ID" value="NC_007912.1"/>
</dbReference>
<feature type="transmembrane region" description="Helical" evidence="1">
    <location>
        <begin position="104"/>
        <end position="125"/>
    </location>
</feature>
<dbReference type="Proteomes" id="UP000001947">
    <property type="component" value="Chromosome"/>
</dbReference>
<feature type="transmembrane region" description="Helical" evidence="1">
    <location>
        <begin position="250"/>
        <end position="268"/>
    </location>
</feature>
<dbReference type="eggNOG" id="COG1266">
    <property type="taxonomic scope" value="Bacteria"/>
</dbReference>
<feature type="transmembrane region" description="Helical" evidence="1">
    <location>
        <begin position="137"/>
        <end position="157"/>
    </location>
</feature>
<dbReference type="InterPro" id="IPR003675">
    <property type="entry name" value="Rce1/LyrA-like_dom"/>
</dbReference>
<name>Q21LW1_SACD2</name>
<keyword evidence="1" id="KW-0812">Transmembrane</keyword>
<dbReference type="STRING" id="203122.Sde_1056"/>
<dbReference type="GeneID" id="98612736"/>